<dbReference type="EMBL" id="UOEP01000120">
    <property type="protein sequence ID" value="VAW20390.1"/>
    <property type="molecule type" value="Genomic_DNA"/>
</dbReference>
<evidence type="ECO:0000256" key="4">
    <source>
        <dbReference type="ARBA" id="ARBA00022833"/>
    </source>
</evidence>
<name>A0A3B0TUH7_9ZZZZ</name>
<dbReference type="InterPro" id="IPR001279">
    <property type="entry name" value="Metallo-B-lactamas"/>
</dbReference>
<proteinExistence type="predicted"/>
<evidence type="ECO:0000256" key="1">
    <source>
        <dbReference type="ARBA" id="ARBA00001947"/>
    </source>
</evidence>
<reference evidence="6" key="1">
    <citation type="submission" date="2018-06" db="EMBL/GenBank/DDBJ databases">
        <authorList>
            <person name="Zhirakovskaya E."/>
        </authorList>
    </citation>
    <scope>NUCLEOTIDE SEQUENCE</scope>
</reference>
<dbReference type="InterPro" id="IPR036866">
    <property type="entry name" value="RibonucZ/Hydroxyglut_hydro"/>
</dbReference>
<dbReference type="AlphaFoldDB" id="A0A3B0TUH7"/>
<gene>
    <name evidence="6" type="ORF">MNBD_BACTEROID01-2029</name>
</gene>
<dbReference type="Pfam" id="PF00753">
    <property type="entry name" value="Lactamase_B"/>
    <property type="match status" value="1"/>
</dbReference>
<keyword evidence="4" id="KW-0862">Zinc</keyword>
<feature type="domain" description="Metallo-beta-lactamase" evidence="5">
    <location>
        <begin position="13"/>
        <end position="195"/>
    </location>
</feature>
<dbReference type="CDD" id="cd06262">
    <property type="entry name" value="metallo-hydrolase-like_MBL-fold"/>
    <property type="match status" value="1"/>
</dbReference>
<protein>
    <submittedName>
        <fullName evidence="6">MBL-fold metallo-hydrolase superfamily</fullName>
    </submittedName>
</protein>
<dbReference type="GO" id="GO:0046872">
    <property type="term" value="F:metal ion binding"/>
    <property type="evidence" value="ECO:0007669"/>
    <property type="project" value="UniProtKB-KW"/>
</dbReference>
<dbReference type="Gene3D" id="3.60.15.10">
    <property type="entry name" value="Ribonuclease Z/Hydroxyacylglutathione hydrolase-like"/>
    <property type="match status" value="1"/>
</dbReference>
<accession>A0A3B0TUH7</accession>
<evidence type="ECO:0000259" key="5">
    <source>
        <dbReference type="SMART" id="SM00849"/>
    </source>
</evidence>
<organism evidence="6">
    <name type="scientific">hydrothermal vent metagenome</name>
    <dbReference type="NCBI Taxonomy" id="652676"/>
    <lineage>
        <taxon>unclassified sequences</taxon>
        <taxon>metagenomes</taxon>
        <taxon>ecological metagenomes</taxon>
    </lineage>
</organism>
<dbReference type="PANTHER" id="PTHR46233:SF3">
    <property type="entry name" value="HYDROXYACYLGLUTATHIONE HYDROLASE GLOC"/>
    <property type="match status" value="1"/>
</dbReference>
<keyword evidence="2" id="KW-0479">Metal-binding</keyword>
<dbReference type="GO" id="GO:0016787">
    <property type="term" value="F:hydrolase activity"/>
    <property type="evidence" value="ECO:0007669"/>
    <property type="project" value="UniProtKB-KW"/>
</dbReference>
<evidence type="ECO:0000256" key="2">
    <source>
        <dbReference type="ARBA" id="ARBA00022723"/>
    </source>
</evidence>
<keyword evidence="3 6" id="KW-0378">Hydrolase</keyword>
<dbReference type="SMART" id="SM00849">
    <property type="entry name" value="Lactamase_B"/>
    <property type="match status" value="1"/>
</dbReference>
<sequence length="212" mass="24262">MLKVKKFVVNPIQENTFVLYDETKECAIIDAGFYYGEEKDEVDYFIEKNRLKPARLINTHCHFDHIMGVEYIREKYSLKFEAHPDDAFWVEKATEQGKLFNIEMNAVSPIDKFLNEGESIEFGNTLLKVIHVPGHSPGHIVFYERICKMLFVGDVLFYGSIGRTDLPGGDYDTLINGIKSKLLYLPEDTAVYCGHGPKTSIGVEKKQNPFLI</sequence>
<dbReference type="InterPro" id="IPR051453">
    <property type="entry name" value="MBL_Glyoxalase_II"/>
</dbReference>
<evidence type="ECO:0000313" key="6">
    <source>
        <dbReference type="EMBL" id="VAW20390.1"/>
    </source>
</evidence>
<dbReference type="PANTHER" id="PTHR46233">
    <property type="entry name" value="HYDROXYACYLGLUTATHIONE HYDROLASE GLOC"/>
    <property type="match status" value="1"/>
</dbReference>
<dbReference type="SUPFAM" id="SSF56281">
    <property type="entry name" value="Metallo-hydrolase/oxidoreductase"/>
    <property type="match status" value="1"/>
</dbReference>
<evidence type="ECO:0000256" key="3">
    <source>
        <dbReference type="ARBA" id="ARBA00022801"/>
    </source>
</evidence>
<comment type="cofactor">
    <cofactor evidence="1">
        <name>Zn(2+)</name>
        <dbReference type="ChEBI" id="CHEBI:29105"/>
    </cofactor>
</comment>